<dbReference type="PANTHER" id="PTHR19139">
    <property type="entry name" value="AQUAPORIN TRANSPORTER"/>
    <property type="match status" value="1"/>
</dbReference>
<dbReference type="FunFam" id="1.20.1080.10:FF:000014">
    <property type="entry name" value="Aquaporin 1"/>
    <property type="match status" value="1"/>
</dbReference>
<evidence type="ECO:0000256" key="12">
    <source>
        <dbReference type="SAM" id="MobiDB-lite"/>
    </source>
</evidence>
<evidence type="ECO:0000256" key="7">
    <source>
        <dbReference type="ARBA" id="ARBA00022737"/>
    </source>
</evidence>
<evidence type="ECO:0000313" key="15">
    <source>
        <dbReference type="Proteomes" id="UP000509704"/>
    </source>
</evidence>
<dbReference type="KEGG" id="zmk:HG535_0C00300"/>
<evidence type="ECO:0008006" key="16">
    <source>
        <dbReference type="Google" id="ProtNLM"/>
    </source>
</evidence>
<dbReference type="AlphaFoldDB" id="A0A7H9B1P0"/>
<feature type="transmembrane region" description="Helical" evidence="13">
    <location>
        <begin position="72"/>
        <end position="93"/>
    </location>
</feature>
<keyword evidence="9 13" id="KW-1133">Transmembrane helix</keyword>
<gene>
    <name evidence="14" type="ORF">HG535_0C00300</name>
</gene>
<evidence type="ECO:0000256" key="9">
    <source>
        <dbReference type="ARBA" id="ARBA00022989"/>
    </source>
</evidence>
<dbReference type="NCBIfam" id="TIGR00861">
    <property type="entry name" value="MIP"/>
    <property type="match status" value="1"/>
</dbReference>
<keyword evidence="8" id="KW-0256">Endoplasmic reticulum</keyword>
<evidence type="ECO:0000256" key="1">
    <source>
        <dbReference type="ARBA" id="ARBA00004477"/>
    </source>
</evidence>
<feature type="transmembrane region" description="Helical" evidence="13">
    <location>
        <begin position="200"/>
        <end position="220"/>
    </location>
</feature>
<dbReference type="GO" id="GO:0005789">
    <property type="term" value="C:endoplasmic reticulum membrane"/>
    <property type="evidence" value="ECO:0007669"/>
    <property type="project" value="UniProtKB-SubCell"/>
</dbReference>
<feature type="transmembrane region" description="Helical" evidence="13">
    <location>
        <begin position="113"/>
        <end position="140"/>
    </location>
</feature>
<evidence type="ECO:0000256" key="10">
    <source>
        <dbReference type="ARBA" id="ARBA00023136"/>
    </source>
</evidence>
<dbReference type="InterPro" id="IPR023271">
    <property type="entry name" value="Aquaporin-like"/>
</dbReference>
<keyword evidence="7" id="KW-0677">Repeat</keyword>
<evidence type="ECO:0000256" key="2">
    <source>
        <dbReference type="ARBA" id="ARBA00004651"/>
    </source>
</evidence>
<name>A0A7H9B1P0_ZYGMR</name>
<evidence type="ECO:0000256" key="11">
    <source>
        <dbReference type="RuleBase" id="RU000477"/>
    </source>
</evidence>
<keyword evidence="6 11" id="KW-0812">Transmembrane</keyword>
<dbReference type="GO" id="GO:0015250">
    <property type="term" value="F:water channel activity"/>
    <property type="evidence" value="ECO:0007669"/>
    <property type="project" value="TreeGrafter"/>
</dbReference>
<dbReference type="PROSITE" id="PS00221">
    <property type="entry name" value="MIP"/>
    <property type="match status" value="1"/>
</dbReference>
<dbReference type="Gene3D" id="1.20.1080.10">
    <property type="entry name" value="Glycerol uptake facilitator protein"/>
    <property type="match status" value="1"/>
</dbReference>
<dbReference type="InterPro" id="IPR022357">
    <property type="entry name" value="MIP_CS"/>
</dbReference>
<dbReference type="PANTHER" id="PTHR19139:SF199">
    <property type="entry name" value="MIP17260P"/>
    <property type="match status" value="1"/>
</dbReference>
<reference evidence="14 15" key="1">
    <citation type="submission" date="2020-07" db="EMBL/GenBank/DDBJ databases">
        <title>The yeast mating-type switching endonuclease HO is a domesticated member of an unorthodox homing genetic element family.</title>
        <authorList>
            <person name="Coughlan A.Y."/>
            <person name="Lombardi L."/>
            <person name="Braun-Galleani S."/>
            <person name="Martos A.R."/>
            <person name="Galeote V."/>
            <person name="Bigey F."/>
            <person name="Dequin S."/>
            <person name="Byrne K.P."/>
            <person name="Wolfe K.H."/>
        </authorList>
    </citation>
    <scope>NUCLEOTIDE SEQUENCE [LARGE SCALE GENOMIC DNA]</scope>
    <source>
        <strain evidence="14 15">NRRL Y-6702</strain>
    </source>
</reference>
<feature type="transmembrane region" description="Helical" evidence="13">
    <location>
        <begin position="270"/>
        <end position="289"/>
    </location>
</feature>
<dbReference type="Proteomes" id="UP000509704">
    <property type="component" value="Chromosome 3"/>
</dbReference>
<dbReference type="InterPro" id="IPR034294">
    <property type="entry name" value="Aquaporin_transptr"/>
</dbReference>
<dbReference type="InterPro" id="IPR000425">
    <property type="entry name" value="MIP"/>
</dbReference>
<evidence type="ECO:0000256" key="3">
    <source>
        <dbReference type="ARBA" id="ARBA00006175"/>
    </source>
</evidence>
<dbReference type="SUPFAM" id="SSF81338">
    <property type="entry name" value="Aquaporin-like"/>
    <property type="match status" value="1"/>
</dbReference>
<comment type="subcellular location">
    <subcellularLocation>
        <location evidence="2">Cell membrane</location>
        <topology evidence="2">Multi-pass membrane protein</topology>
    </subcellularLocation>
    <subcellularLocation>
        <location evidence="1">Endoplasmic reticulum membrane</location>
        <topology evidence="1">Multi-pass membrane protein</topology>
    </subcellularLocation>
</comment>
<dbReference type="PRINTS" id="PR00783">
    <property type="entry name" value="MINTRINSICP"/>
</dbReference>
<evidence type="ECO:0000256" key="13">
    <source>
        <dbReference type="SAM" id="Phobius"/>
    </source>
</evidence>
<accession>A0A7H9B1P0</accession>
<evidence type="ECO:0000256" key="8">
    <source>
        <dbReference type="ARBA" id="ARBA00022824"/>
    </source>
</evidence>
<dbReference type="Pfam" id="PF00230">
    <property type="entry name" value="MIP"/>
    <property type="match status" value="1"/>
</dbReference>
<keyword evidence="5" id="KW-1003">Cell membrane</keyword>
<dbReference type="GeneID" id="59235377"/>
<proteinExistence type="inferred from homology"/>
<evidence type="ECO:0000313" key="14">
    <source>
        <dbReference type="EMBL" id="QLG71682.1"/>
    </source>
</evidence>
<dbReference type="OrthoDB" id="3222at2759"/>
<dbReference type="RefSeq" id="XP_037143410.1">
    <property type="nucleotide sequence ID" value="XM_037287515.1"/>
</dbReference>
<comment type="similarity">
    <text evidence="3 11">Belongs to the MIP/aquaporin (TC 1.A.8) family.</text>
</comment>
<keyword evidence="10 13" id="KW-0472">Membrane</keyword>
<evidence type="ECO:0000256" key="4">
    <source>
        <dbReference type="ARBA" id="ARBA00022448"/>
    </source>
</evidence>
<feature type="transmembrane region" description="Helical" evidence="13">
    <location>
        <begin position="227"/>
        <end position="250"/>
    </location>
</feature>
<evidence type="ECO:0000256" key="6">
    <source>
        <dbReference type="ARBA" id="ARBA00022692"/>
    </source>
</evidence>
<keyword evidence="4 11" id="KW-0813">Transport</keyword>
<sequence>MSDIENQKPVTTGSDIRENGASDFSNGDTLRPPFGKSGSGKTESKKSEYRIFPYQPSYPRFRIGSETLRGHTVAALGEFCGTFMFLWCAYVIAQIANNDVALTATPDGSHPGQLIMIALGFGFSVMFSIWCFAGVSGGALNPAVSLSLALARAINPTRCCVHWVAQIVAGMAAGGAASGMTPGDVLFANSLGLGCSRSRGLFLEMFGTTILCFTVLMTAIESRDGSFMAALPIGISLFIAHLALTAYTGTGVNPARSLGAAVAAREFPNYFWIYWIGPLLGAILAWSIWQALHWLNYQDVVACEKKRVEKEEAESTD</sequence>
<feature type="region of interest" description="Disordered" evidence="12">
    <location>
        <begin position="1"/>
        <end position="43"/>
    </location>
</feature>
<organism evidence="14 15">
    <name type="scientific">Zygotorulaspora mrakii</name>
    <name type="common">Zygosaccharomyces mrakii</name>
    <dbReference type="NCBI Taxonomy" id="42260"/>
    <lineage>
        <taxon>Eukaryota</taxon>
        <taxon>Fungi</taxon>
        <taxon>Dikarya</taxon>
        <taxon>Ascomycota</taxon>
        <taxon>Saccharomycotina</taxon>
        <taxon>Saccharomycetes</taxon>
        <taxon>Saccharomycetales</taxon>
        <taxon>Saccharomycetaceae</taxon>
        <taxon>Zygotorulaspora</taxon>
    </lineage>
</organism>
<keyword evidence="15" id="KW-1185">Reference proteome</keyword>
<protein>
    <recommendedName>
        <fullName evidence="16">Aquaporin</fullName>
    </recommendedName>
</protein>
<evidence type="ECO:0000256" key="5">
    <source>
        <dbReference type="ARBA" id="ARBA00022475"/>
    </source>
</evidence>
<dbReference type="GO" id="GO:0005886">
    <property type="term" value="C:plasma membrane"/>
    <property type="evidence" value="ECO:0007669"/>
    <property type="project" value="UniProtKB-SubCell"/>
</dbReference>
<dbReference type="EMBL" id="CP058606">
    <property type="protein sequence ID" value="QLG71682.1"/>
    <property type="molecule type" value="Genomic_DNA"/>
</dbReference>
<feature type="transmembrane region" description="Helical" evidence="13">
    <location>
        <begin position="160"/>
        <end position="180"/>
    </location>
</feature>